<keyword evidence="1" id="KW-0344">Guanine-nucleotide releasing factor</keyword>
<sequence>MKISSNPINKLAKVHGKLWVCTNNVVKVLDPATDTVLQSVAVSGRRHTAVQALVCCDLGVWMSFHHTATIRLFNASTFQRICEVDVTSAVTRMLSGCDSIIRQHKTACLRVTSLMVCKELLWIGSSAGVLLNLPLPPLASTASGSLTSTLSIAE</sequence>
<dbReference type="AlphaFoldDB" id="A0A6A4X5A5"/>
<organism evidence="2 3">
    <name type="scientific">Amphibalanus amphitrite</name>
    <name type="common">Striped barnacle</name>
    <name type="synonym">Balanus amphitrite</name>
    <dbReference type="NCBI Taxonomy" id="1232801"/>
    <lineage>
        <taxon>Eukaryota</taxon>
        <taxon>Metazoa</taxon>
        <taxon>Ecdysozoa</taxon>
        <taxon>Arthropoda</taxon>
        <taxon>Crustacea</taxon>
        <taxon>Multicrustacea</taxon>
        <taxon>Cirripedia</taxon>
        <taxon>Thoracica</taxon>
        <taxon>Thoracicalcarea</taxon>
        <taxon>Balanomorpha</taxon>
        <taxon>Balanoidea</taxon>
        <taxon>Balanidae</taxon>
        <taxon>Amphibalaninae</taxon>
        <taxon>Amphibalanus</taxon>
    </lineage>
</organism>
<gene>
    <name evidence="2" type="primary">ARHGEF17_3</name>
    <name evidence="2" type="ORF">FJT64_016589</name>
</gene>
<dbReference type="Pfam" id="PF19056">
    <property type="entry name" value="WD40_2"/>
    <property type="match status" value="1"/>
</dbReference>
<name>A0A6A4X5A5_AMPAM</name>
<reference evidence="2 3" key="1">
    <citation type="submission" date="2019-07" db="EMBL/GenBank/DDBJ databases">
        <title>Draft genome assembly of a fouling barnacle, Amphibalanus amphitrite (Darwin, 1854): The first reference genome for Thecostraca.</title>
        <authorList>
            <person name="Kim W."/>
        </authorList>
    </citation>
    <scope>NUCLEOTIDE SEQUENCE [LARGE SCALE GENOMIC DNA]</scope>
    <source>
        <strain evidence="2">SNU_AA5</strain>
        <tissue evidence="2">Soma without cirri and trophi</tissue>
    </source>
</reference>
<protein>
    <submittedName>
        <fullName evidence="2">Rho guanine nucleotide exchange factor 17</fullName>
    </submittedName>
</protein>
<comment type="caution">
    <text evidence="2">The sequence shown here is derived from an EMBL/GenBank/DDBJ whole genome shotgun (WGS) entry which is preliminary data.</text>
</comment>
<proteinExistence type="predicted"/>
<dbReference type="PANTHER" id="PTHR12877">
    <property type="entry name" value="RHO GUANINE NUCLEOTIDE EXCHANGE FACTOR"/>
    <property type="match status" value="1"/>
</dbReference>
<evidence type="ECO:0000256" key="1">
    <source>
        <dbReference type="ARBA" id="ARBA00022658"/>
    </source>
</evidence>
<dbReference type="GO" id="GO:0030036">
    <property type="term" value="P:actin cytoskeleton organization"/>
    <property type="evidence" value="ECO:0007669"/>
    <property type="project" value="TreeGrafter"/>
</dbReference>
<evidence type="ECO:0000313" key="2">
    <source>
        <dbReference type="EMBL" id="KAF0312679.1"/>
    </source>
</evidence>
<dbReference type="PANTHER" id="PTHR12877:SF15">
    <property type="entry name" value="RHO GUANINE NUCLEOTIDE EXCHANGE FACTOR 17"/>
    <property type="match status" value="1"/>
</dbReference>
<dbReference type="Proteomes" id="UP000440578">
    <property type="component" value="Unassembled WGS sequence"/>
</dbReference>
<dbReference type="GO" id="GO:0005085">
    <property type="term" value="F:guanyl-nucleotide exchange factor activity"/>
    <property type="evidence" value="ECO:0007669"/>
    <property type="project" value="UniProtKB-KW"/>
</dbReference>
<dbReference type="EMBL" id="VIIS01000144">
    <property type="protein sequence ID" value="KAF0312679.1"/>
    <property type="molecule type" value="Genomic_DNA"/>
</dbReference>
<accession>A0A6A4X5A5</accession>
<evidence type="ECO:0000313" key="3">
    <source>
        <dbReference type="Proteomes" id="UP000440578"/>
    </source>
</evidence>
<keyword evidence="3" id="KW-1185">Reference proteome</keyword>
<dbReference type="OrthoDB" id="4066896at2759"/>
<dbReference type="InterPro" id="IPR039919">
    <property type="entry name" value="ARHGEF10/ARHGEF17"/>
</dbReference>